<evidence type="ECO:0000313" key="3">
    <source>
        <dbReference type="Proteomes" id="UP000189580"/>
    </source>
</evidence>
<dbReference type="OrthoDB" id="2373480at2759"/>
<name>A0A161HMK8_9ASCO</name>
<sequence>MSSEFYRANSTCVTGDLVDFVGQNIFNYFSNGEEFFFKPPVINFLNDNTMATNGSKLESPLYVYQGIPDQIAIVGEVDKAIDRYCAAGSESIQYNKDPNTDHTGTAAAGDEFAVEWLKDILENNSKPVSGCVTITTAFGNSSAGATTAAGNSTASATGANGGNNVTATASATAGESGAATGSASGASSGTSPQTGSASMMLTNSVLAITMFAAGLALSF</sequence>
<protein>
    <submittedName>
        <fullName evidence="2">Uncharacterized protein</fullName>
    </submittedName>
</protein>
<evidence type="ECO:0000313" key="2">
    <source>
        <dbReference type="EMBL" id="ANB15027.1"/>
    </source>
</evidence>
<dbReference type="GeneID" id="30034581"/>
<proteinExistence type="predicted"/>
<dbReference type="RefSeq" id="XP_018737504.1">
    <property type="nucleotide sequence ID" value="XM_018879603.1"/>
</dbReference>
<dbReference type="GO" id="GO:0016042">
    <property type="term" value="P:lipid catabolic process"/>
    <property type="evidence" value="ECO:0007669"/>
    <property type="project" value="InterPro"/>
</dbReference>
<dbReference type="Pfam" id="PF03583">
    <property type="entry name" value="LIP"/>
    <property type="match status" value="1"/>
</dbReference>
<feature type="region of interest" description="Disordered" evidence="1">
    <location>
        <begin position="176"/>
        <end position="195"/>
    </location>
</feature>
<dbReference type="EMBL" id="CP014503">
    <property type="protein sequence ID" value="ANB15027.1"/>
    <property type="molecule type" value="Genomic_DNA"/>
</dbReference>
<organism evidence="2 3">
    <name type="scientific">Sugiyamaella lignohabitans</name>
    <dbReference type="NCBI Taxonomy" id="796027"/>
    <lineage>
        <taxon>Eukaryota</taxon>
        <taxon>Fungi</taxon>
        <taxon>Dikarya</taxon>
        <taxon>Ascomycota</taxon>
        <taxon>Saccharomycotina</taxon>
        <taxon>Dipodascomycetes</taxon>
        <taxon>Dipodascales</taxon>
        <taxon>Trichomonascaceae</taxon>
        <taxon>Sugiyamaella</taxon>
    </lineage>
</organism>
<dbReference type="AlphaFoldDB" id="A0A161HMK8"/>
<dbReference type="GO" id="GO:0004806">
    <property type="term" value="F:triacylglycerol lipase activity"/>
    <property type="evidence" value="ECO:0007669"/>
    <property type="project" value="InterPro"/>
</dbReference>
<dbReference type="PANTHER" id="PTHR34853:SF1">
    <property type="entry name" value="LIPASE 5"/>
    <property type="match status" value="1"/>
</dbReference>
<dbReference type="Gene3D" id="1.10.260.130">
    <property type="match status" value="1"/>
</dbReference>
<keyword evidence="3" id="KW-1185">Reference proteome</keyword>
<dbReference type="KEGG" id="slb:AWJ20_2647"/>
<dbReference type="InterPro" id="IPR029058">
    <property type="entry name" value="AB_hydrolase_fold"/>
</dbReference>
<accession>A0A161HMK8</accession>
<evidence type="ECO:0000256" key="1">
    <source>
        <dbReference type="SAM" id="MobiDB-lite"/>
    </source>
</evidence>
<gene>
    <name evidence="2" type="ORF">AWJ20_2647</name>
</gene>
<dbReference type="Gene3D" id="3.40.50.1820">
    <property type="entry name" value="alpha/beta hydrolase"/>
    <property type="match status" value="1"/>
</dbReference>
<dbReference type="InterPro" id="IPR005152">
    <property type="entry name" value="Lipase_secreted"/>
</dbReference>
<dbReference type="Proteomes" id="UP000189580">
    <property type="component" value="Chromosome b"/>
</dbReference>
<reference evidence="2 3" key="1">
    <citation type="submission" date="2016-02" db="EMBL/GenBank/DDBJ databases">
        <title>Complete genome sequence and transcriptome regulation of the pentose utilising yeast Sugiyamaella lignohabitans.</title>
        <authorList>
            <person name="Bellasio M."/>
            <person name="Peymann A."/>
            <person name="Valli M."/>
            <person name="Sipitzky M."/>
            <person name="Graf A."/>
            <person name="Sauer M."/>
            <person name="Marx H."/>
            <person name="Mattanovich D."/>
        </authorList>
    </citation>
    <scope>NUCLEOTIDE SEQUENCE [LARGE SCALE GENOMIC DNA]</scope>
    <source>
        <strain evidence="2 3">CBS 10342</strain>
    </source>
</reference>
<dbReference type="PANTHER" id="PTHR34853">
    <property type="match status" value="1"/>
</dbReference>